<comment type="caution">
    <text evidence="6">The sequence shown here is derived from an EMBL/GenBank/DDBJ whole genome shotgun (WGS) entry which is preliminary data.</text>
</comment>
<dbReference type="Gene3D" id="1.10.287.130">
    <property type="match status" value="1"/>
</dbReference>
<evidence type="ECO:0000256" key="1">
    <source>
        <dbReference type="ARBA" id="ARBA00000085"/>
    </source>
</evidence>
<dbReference type="Pfam" id="PF13426">
    <property type="entry name" value="PAS_9"/>
    <property type="match status" value="2"/>
</dbReference>
<dbReference type="InterPro" id="IPR035965">
    <property type="entry name" value="PAS-like_dom_sf"/>
</dbReference>
<proteinExistence type="predicted"/>
<keyword evidence="4" id="KW-0175">Coiled coil</keyword>
<reference evidence="6 7" key="1">
    <citation type="submission" date="2022-02" db="EMBL/GenBank/DDBJ databases">
        <authorList>
            <person name="Zhuang L."/>
        </authorList>
    </citation>
    <scope>NUCLEOTIDE SEQUENCE [LARGE SCALE GENOMIC DNA]</scope>
    <source>
        <strain evidence="6 7">C32</strain>
    </source>
</reference>
<gene>
    <name evidence="6" type="ORF">L9G74_03200</name>
</gene>
<evidence type="ECO:0000313" key="6">
    <source>
        <dbReference type="EMBL" id="MCS4555435.1"/>
    </source>
</evidence>
<accession>A0ABT2FIF6</accession>
<dbReference type="Pfam" id="PF02518">
    <property type="entry name" value="HATPase_c"/>
    <property type="match status" value="1"/>
</dbReference>
<dbReference type="InterPro" id="IPR003594">
    <property type="entry name" value="HATPase_dom"/>
</dbReference>
<dbReference type="Proteomes" id="UP001201549">
    <property type="component" value="Unassembled WGS sequence"/>
</dbReference>
<dbReference type="SMART" id="SM00387">
    <property type="entry name" value="HATPase_c"/>
    <property type="match status" value="1"/>
</dbReference>
<dbReference type="PANTHER" id="PTHR43065">
    <property type="entry name" value="SENSOR HISTIDINE KINASE"/>
    <property type="match status" value="1"/>
</dbReference>
<dbReference type="CDD" id="cd00082">
    <property type="entry name" value="HisKA"/>
    <property type="match status" value="1"/>
</dbReference>
<evidence type="ECO:0000256" key="3">
    <source>
        <dbReference type="ARBA" id="ARBA00022553"/>
    </source>
</evidence>
<dbReference type="InterPro" id="IPR036890">
    <property type="entry name" value="HATPase_C_sf"/>
</dbReference>
<dbReference type="RefSeq" id="WP_238894839.1">
    <property type="nucleotide sequence ID" value="NZ_JAKOGG010000002.1"/>
</dbReference>
<reference evidence="7" key="2">
    <citation type="submission" date="2023-07" db="EMBL/GenBank/DDBJ databases">
        <title>Shewanella mangrovi sp. nov., an acetaldehyde- degrading bacterium isolated from mangrove sediment.</title>
        <authorList>
            <person name="Liu Y."/>
        </authorList>
    </citation>
    <scope>NUCLEOTIDE SEQUENCE [LARGE SCALE GENOMIC DNA]</scope>
    <source>
        <strain evidence="7">C32</strain>
    </source>
</reference>
<dbReference type="EMBL" id="JAKOGG010000002">
    <property type="protein sequence ID" value="MCS4555435.1"/>
    <property type="molecule type" value="Genomic_DNA"/>
</dbReference>
<dbReference type="Gene3D" id="3.30.450.20">
    <property type="entry name" value="PAS domain"/>
    <property type="match status" value="2"/>
</dbReference>
<protein>
    <recommendedName>
        <fullName evidence="2">histidine kinase</fullName>
        <ecNumber evidence="2">2.7.13.3</ecNumber>
    </recommendedName>
</protein>
<dbReference type="NCBIfam" id="TIGR00229">
    <property type="entry name" value="sensory_box"/>
    <property type="match status" value="2"/>
</dbReference>
<dbReference type="InterPro" id="IPR003661">
    <property type="entry name" value="HisK_dim/P_dom"/>
</dbReference>
<dbReference type="SUPFAM" id="SSF55785">
    <property type="entry name" value="PYP-like sensor domain (PAS domain)"/>
    <property type="match status" value="2"/>
</dbReference>
<dbReference type="PROSITE" id="PS50109">
    <property type="entry name" value="HIS_KIN"/>
    <property type="match status" value="1"/>
</dbReference>
<name>A0ABT2FIF6_9GAMM</name>
<dbReference type="CDD" id="cd00130">
    <property type="entry name" value="PAS"/>
    <property type="match status" value="2"/>
</dbReference>
<keyword evidence="3" id="KW-0597">Phosphoprotein</keyword>
<dbReference type="InterPro" id="IPR004358">
    <property type="entry name" value="Sig_transdc_His_kin-like_C"/>
</dbReference>
<dbReference type="InterPro" id="IPR036097">
    <property type="entry name" value="HisK_dim/P_sf"/>
</dbReference>
<organism evidence="6 7">
    <name type="scientific">Shewanella electrica</name>
    <dbReference type="NCBI Taxonomy" id="515560"/>
    <lineage>
        <taxon>Bacteria</taxon>
        <taxon>Pseudomonadati</taxon>
        <taxon>Pseudomonadota</taxon>
        <taxon>Gammaproteobacteria</taxon>
        <taxon>Alteromonadales</taxon>
        <taxon>Shewanellaceae</taxon>
        <taxon>Shewanella</taxon>
    </lineage>
</organism>
<dbReference type="InterPro" id="IPR005467">
    <property type="entry name" value="His_kinase_dom"/>
</dbReference>
<comment type="catalytic activity">
    <reaction evidence="1">
        <text>ATP + protein L-histidine = ADP + protein N-phospho-L-histidine.</text>
        <dbReference type="EC" id="2.7.13.3"/>
    </reaction>
</comment>
<sequence>MKPTNKQDYGLETVFQHSKDGLAIFKDGIFIDCNQSILELVSLTTKAEFIGLGPIDFSPEFQPDGRRSVEKAQEMINRCQIEGSVRFEWIHTKSDGTPFWCEVIITKMTLNEEVLIHTNWHDISEKKDLELKLAEQKELFETLFNESKDSLSIYDGQRYIDCNKAFLNMFGYATKQDITGLHPKDVSPEFQFDGRTSQEKANELIQTCIAQGSIQFEWLHKKSDNRVFWTEVILTKVVLNNVVCIYAIMRDISEKKQLELQLHQRNAELDRSNNSLRNTVAELKEARDQLLDKMASLNLLVAGVAHEINTPVGVSLTGITQLIEETAAIRKSYQQGALDETHFEEFINSADTLSVIVNKNLERTAHLIRSFKKIAVGQTSEEEKAINLKDYVEEVIFILGSITHKANASISLNCANNYHVVTQPELLSQVLTNLIVNSVVHGFSDNKSGHIAISITEQSATRFQLSYQDDGKGISKANLPKIFDPFFTTNRANGGTGLGLNVTYNIITNALGGSITCLSEVNAGVQFIIEFNVKQRL</sequence>
<dbReference type="PRINTS" id="PR00344">
    <property type="entry name" value="BCTRLSENSOR"/>
</dbReference>
<dbReference type="SUPFAM" id="SSF47384">
    <property type="entry name" value="Homodimeric domain of signal transducing histidine kinase"/>
    <property type="match status" value="1"/>
</dbReference>
<evidence type="ECO:0000313" key="7">
    <source>
        <dbReference type="Proteomes" id="UP001201549"/>
    </source>
</evidence>
<evidence type="ECO:0000256" key="2">
    <source>
        <dbReference type="ARBA" id="ARBA00012438"/>
    </source>
</evidence>
<dbReference type="SMART" id="SM00091">
    <property type="entry name" value="PAS"/>
    <property type="match status" value="2"/>
</dbReference>
<dbReference type="EC" id="2.7.13.3" evidence="2"/>
<evidence type="ECO:0000256" key="4">
    <source>
        <dbReference type="SAM" id="Coils"/>
    </source>
</evidence>
<dbReference type="InterPro" id="IPR000014">
    <property type="entry name" value="PAS"/>
</dbReference>
<keyword evidence="7" id="KW-1185">Reference proteome</keyword>
<feature type="domain" description="Histidine kinase" evidence="5">
    <location>
        <begin position="303"/>
        <end position="535"/>
    </location>
</feature>
<evidence type="ECO:0000259" key="5">
    <source>
        <dbReference type="PROSITE" id="PS50109"/>
    </source>
</evidence>
<dbReference type="SUPFAM" id="SSF55874">
    <property type="entry name" value="ATPase domain of HSP90 chaperone/DNA topoisomerase II/histidine kinase"/>
    <property type="match status" value="1"/>
</dbReference>
<feature type="coiled-coil region" evidence="4">
    <location>
        <begin position="255"/>
        <end position="300"/>
    </location>
</feature>
<dbReference type="PANTHER" id="PTHR43065:SF47">
    <property type="match status" value="1"/>
</dbReference>
<dbReference type="Gene3D" id="3.30.565.10">
    <property type="entry name" value="Histidine kinase-like ATPase, C-terminal domain"/>
    <property type="match status" value="1"/>
</dbReference>